<evidence type="ECO:0000256" key="1">
    <source>
        <dbReference type="SAM" id="MobiDB-lite"/>
    </source>
</evidence>
<dbReference type="HOGENOM" id="CLU_663529_0_0_6"/>
<accession>Q2SMY4</accession>
<proteinExistence type="predicted"/>
<organism evidence="2 3">
    <name type="scientific">Hahella chejuensis (strain KCTC 2396)</name>
    <dbReference type="NCBI Taxonomy" id="349521"/>
    <lineage>
        <taxon>Bacteria</taxon>
        <taxon>Pseudomonadati</taxon>
        <taxon>Pseudomonadota</taxon>
        <taxon>Gammaproteobacteria</taxon>
        <taxon>Oceanospirillales</taxon>
        <taxon>Hahellaceae</taxon>
        <taxon>Hahella</taxon>
    </lineage>
</organism>
<evidence type="ECO:0000313" key="2">
    <source>
        <dbReference type="EMBL" id="ABC27990.1"/>
    </source>
</evidence>
<name>Q2SMY4_HAHCH</name>
<dbReference type="EMBL" id="CP000155">
    <property type="protein sequence ID" value="ABC27990.1"/>
    <property type="molecule type" value="Genomic_DNA"/>
</dbReference>
<keyword evidence="3" id="KW-1185">Reference proteome</keyword>
<reference evidence="2 3" key="1">
    <citation type="journal article" date="2005" name="Nucleic Acids Res.">
        <title>Genomic blueprint of Hahella chejuensis, a marine microbe producing an algicidal agent.</title>
        <authorList>
            <person name="Jeong H."/>
            <person name="Yim J.H."/>
            <person name="Lee C."/>
            <person name="Choi S.-H."/>
            <person name="Park Y.K."/>
            <person name="Yoon S.H."/>
            <person name="Hur C.-G."/>
            <person name="Kang H.-Y."/>
            <person name="Kim D."/>
            <person name="Lee H.H."/>
            <person name="Park K.H."/>
            <person name="Park S.-H."/>
            <person name="Park H.-S."/>
            <person name="Lee H.K."/>
            <person name="Oh T.K."/>
            <person name="Kim J.F."/>
        </authorList>
    </citation>
    <scope>NUCLEOTIDE SEQUENCE [LARGE SCALE GENOMIC DNA]</scope>
    <source>
        <strain evidence="2 3">KCTC 2396</strain>
    </source>
</reference>
<feature type="region of interest" description="Disordered" evidence="1">
    <location>
        <begin position="103"/>
        <end position="123"/>
    </location>
</feature>
<protein>
    <submittedName>
        <fullName evidence="2">Uncharacterized protein</fullName>
    </submittedName>
</protein>
<evidence type="ECO:0000313" key="3">
    <source>
        <dbReference type="Proteomes" id="UP000000238"/>
    </source>
</evidence>
<dbReference type="Proteomes" id="UP000000238">
    <property type="component" value="Chromosome"/>
</dbReference>
<sequence length="414" mass="45713">MDDILSPSAWRAFWTRLQNELIGRAMSNNRAADSEELQTAMAQVETVWRKLGEQLQERLGVVLLDAPGGSDKDSGVQDAINQGIVDSLCRQGLEHKFWNLQLKKSSPKPKPQPQSTPFKTGNGVVAEPKAMNRAVRVVRPDVKKTLASHLRSRRFVFAGVAILAAAGVMALPFGWVTPTAILWWLAFAAFCAAGVIFPNIYGRRTTQFFIAFAVTLGLIGLLGKTADTPRWRGIKTGIVAVTYPVYNMLGLHKVIDISSVRQLIVEGRTHISVDKRLYDEVIGQGELVLQVENQSPWRLSPKGLRVFAPEQGWLRLRAFGLDAPGLWRGEPIAPYSRGEWRLLVPSSGESAAALTQAGLPDNASLAEAQNALESLRGLARYGEDLSSALEPQYQISQYDRQAELEKMFDRLLAN</sequence>
<gene>
    <name evidence="2" type="ordered locus">HCH_01112</name>
</gene>
<dbReference type="AlphaFoldDB" id="Q2SMY4"/>
<dbReference type="KEGG" id="hch:HCH_01112"/>